<protein>
    <recommendedName>
        <fullName evidence="2">butyrate kinase</fullName>
        <ecNumber evidence="2">2.7.2.7</ecNumber>
    </recommendedName>
</protein>
<dbReference type="GO" id="GO:0047761">
    <property type="term" value="F:butyrate kinase activity"/>
    <property type="evidence" value="ECO:0007669"/>
    <property type="project" value="UniProtKB-EC"/>
</dbReference>
<dbReference type="InterPro" id="IPR043129">
    <property type="entry name" value="ATPase_NBD"/>
</dbReference>
<keyword evidence="4" id="KW-0547">Nucleotide-binding</keyword>
<dbReference type="InterPro" id="IPR000890">
    <property type="entry name" value="Aliphatic_acid_kin_short-chain"/>
</dbReference>
<dbReference type="InterPro" id="IPR023865">
    <property type="entry name" value="Aliphatic_acid_kinase_CS"/>
</dbReference>
<dbReference type="AlphaFoldDB" id="A0A401FMK2"/>
<evidence type="ECO:0000256" key="3">
    <source>
        <dbReference type="ARBA" id="ARBA00022679"/>
    </source>
</evidence>
<evidence type="ECO:0000313" key="7">
    <source>
        <dbReference type="EMBL" id="GAY73612.1"/>
    </source>
</evidence>
<dbReference type="EMBL" id="BEXA01000003">
    <property type="protein sequence ID" value="GAY73612.1"/>
    <property type="molecule type" value="Genomic_DNA"/>
</dbReference>
<keyword evidence="5 7" id="KW-0418">Kinase</keyword>
<evidence type="ECO:0000256" key="5">
    <source>
        <dbReference type="ARBA" id="ARBA00022777"/>
    </source>
</evidence>
<organism evidence="7 8">
    <name type="scientific">Lentilactobacillus kosonis</name>
    <dbReference type="NCBI Taxonomy" id="2810561"/>
    <lineage>
        <taxon>Bacteria</taxon>
        <taxon>Bacillati</taxon>
        <taxon>Bacillota</taxon>
        <taxon>Bacilli</taxon>
        <taxon>Lactobacillales</taxon>
        <taxon>Lactobacillaceae</taxon>
        <taxon>Lentilactobacillus</taxon>
    </lineage>
</organism>
<comment type="similarity">
    <text evidence="1">Belongs to the acetokinase family.</text>
</comment>
<name>A0A401FMK2_9LACO</name>
<dbReference type="SUPFAM" id="SSF53067">
    <property type="entry name" value="Actin-like ATPase domain"/>
    <property type="match status" value="1"/>
</dbReference>
<keyword evidence="6" id="KW-0067">ATP-binding</keyword>
<reference evidence="7 8" key="1">
    <citation type="submission" date="2017-11" db="EMBL/GenBank/DDBJ databases">
        <title>Draft Genome Sequence of Lactobacillus curieae NBRC 111893 isolated from Koso, a Japanese sugar-Vegetable Fermented Beverage.</title>
        <authorList>
            <person name="Chiou T.Y."/>
            <person name="Oshima K."/>
            <person name="Suda W."/>
            <person name="Hattori M."/>
            <person name="Takahashi T."/>
        </authorList>
    </citation>
    <scope>NUCLEOTIDE SEQUENCE [LARGE SCALE GENOMIC DNA]</scope>
    <source>
        <strain evidence="7 8">NBRC111893</strain>
    </source>
</reference>
<accession>A0A401FMK2</accession>
<keyword evidence="3 7" id="KW-0808">Transferase</keyword>
<comment type="caution">
    <text evidence="7">The sequence shown here is derived from an EMBL/GenBank/DDBJ whole genome shotgun (WGS) entry which is preliminary data.</text>
</comment>
<dbReference type="EC" id="2.7.2.7" evidence="2"/>
<dbReference type="Pfam" id="PF00871">
    <property type="entry name" value="Acetate_kinase"/>
    <property type="match status" value="1"/>
</dbReference>
<evidence type="ECO:0000256" key="2">
    <source>
        <dbReference type="ARBA" id="ARBA00013069"/>
    </source>
</evidence>
<dbReference type="GO" id="GO:0008776">
    <property type="term" value="F:acetate kinase activity"/>
    <property type="evidence" value="ECO:0007669"/>
    <property type="project" value="TreeGrafter"/>
</dbReference>
<dbReference type="GO" id="GO:0005524">
    <property type="term" value="F:ATP binding"/>
    <property type="evidence" value="ECO:0007669"/>
    <property type="project" value="UniProtKB-KW"/>
</dbReference>
<evidence type="ECO:0000256" key="1">
    <source>
        <dbReference type="ARBA" id="ARBA00008748"/>
    </source>
</evidence>
<dbReference type="PANTHER" id="PTHR21060">
    <property type="entry name" value="ACETATE KINASE"/>
    <property type="match status" value="1"/>
</dbReference>
<evidence type="ECO:0000256" key="4">
    <source>
        <dbReference type="ARBA" id="ARBA00022741"/>
    </source>
</evidence>
<evidence type="ECO:0000313" key="8">
    <source>
        <dbReference type="Proteomes" id="UP000286974"/>
    </source>
</evidence>
<dbReference type="Gene3D" id="3.30.420.40">
    <property type="match status" value="1"/>
</dbReference>
<proteinExistence type="inferred from homology"/>
<gene>
    <name evidence="7" type="ORF">NBRC111893_1758</name>
</gene>
<dbReference type="PROSITE" id="PS01075">
    <property type="entry name" value="ACETATE_KINASE_1"/>
    <property type="match status" value="1"/>
</dbReference>
<sequence>MSKKVLSINSGSSSIKFKLYDMPEEVVLAGGQVDRIGNDDAQVSYTINDKSSKKVESILDHRTAISEVIAILLNSGVIQSKNEIAGVGHRISHGGPVYTHSVVVDDDVKKTIKDLSVLSPCIIRLTLRESLNLKRRYLMRLKLQSLILHSTRRCLKKHICMHCHMIIIRMTASEDTDSTDLRISILVKSHGNCSVANKHIE</sequence>
<dbReference type="GO" id="GO:0006083">
    <property type="term" value="P:acetate metabolic process"/>
    <property type="evidence" value="ECO:0007669"/>
    <property type="project" value="TreeGrafter"/>
</dbReference>
<evidence type="ECO:0000256" key="6">
    <source>
        <dbReference type="ARBA" id="ARBA00022840"/>
    </source>
</evidence>
<dbReference type="PANTHER" id="PTHR21060:SF15">
    <property type="entry name" value="ACETATE KINASE-RELATED"/>
    <property type="match status" value="1"/>
</dbReference>
<keyword evidence="8" id="KW-1185">Reference proteome</keyword>
<dbReference type="Proteomes" id="UP000286974">
    <property type="component" value="Unassembled WGS sequence"/>
</dbReference>